<sequence length="602" mass="70824">MGWSETWTCRKFLLASIIVSFIFLFIFSTQVARKSITFRELLHPHVQNDSSQTTTGSHATKITEAPITLFVRMSGSNPDHRFRYYCHLFRTLVLYWPPSFGKIAIVLDEEGKEDHKFAAKVRRENKRYFPDYKIAIAFEAPPKKNSTLTGKVHRKGYIRQLWSSFFIDQYTNDSIIAWMDTDTAFLTPVTKSTVFSGTKLRAMASDNTYDRFWVKHWIITNEIALGLPFVADFMIYFPVYIYRDTFTRCREYILKRFNSTDLEEVFPKFYETRGGDWLELSPVNIVLSYAWYFEKDRYDWSFEITSNLTEYNKKFPKGHAIGPEHTKTILSEPQTAFHTYKIEGKWIWSKILVSYCLSHRAAGDKVRMCTNHTASFKDNLPLFNYDLQFITDPIKSPCNTGNNILTCWRILKRHYNEVGVEIKEGRKLEWSNMKIVEQFAKKSVLDKEAKEDYEFAAKVIDETKHHFPNYKVEVVYESLPQKSGTFSSKTRHPKGYIRQLWSSFFIDLYTKDSIIAWMDSDAAFLIPKVGGYGYRYLTRGVRHWIVSIENVLGLPFVADFMTYFPVYIYRGTLTHCRKYILKRFNSTDLEEVWPRFYVITGD</sequence>
<name>A0ABN8RRU8_9CNID</name>
<dbReference type="Proteomes" id="UP001159405">
    <property type="component" value="Unassembled WGS sequence"/>
</dbReference>
<feature type="transmembrane region" description="Helical" evidence="1">
    <location>
        <begin position="12"/>
        <end position="32"/>
    </location>
</feature>
<keyword evidence="3" id="KW-1185">Reference proteome</keyword>
<evidence type="ECO:0000313" key="3">
    <source>
        <dbReference type="Proteomes" id="UP001159405"/>
    </source>
</evidence>
<dbReference type="EMBL" id="CALNXK010000291">
    <property type="protein sequence ID" value="CAH3181183.1"/>
    <property type="molecule type" value="Genomic_DNA"/>
</dbReference>
<evidence type="ECO:0000313" key="2">
    <source>
        <dbReference type="EMBL" id="CAH3181183.1"/>
    </source>
</evidence>
<evidence type="ECO:0000256" key="1">
    <source>
        <dbReference type="SAM" id="Phobius"/>
    </source>
</evidence>
<accession>A0ABN8RRU8</accession>
<gene>
    <name evidence="2" type="ORF">PLOB_00024492</name>
</gene>
<keyword evidence="1" id="KW-0812">Transmembrane</keyword>
<organism evidence="2 3">
    <name type="scientific">Porites lobata</name>
    <dbReference type="NCBI Taxonomy" id="104759"/>
    <lineage>
        <taxon>Eukaryota</taxon>
        <taxon>Metazoa</taxon>
        <taxon>Cnidaria</taxon>
        <taxon>Anthozoa</taxon>
        <taxon>Hexacorallia</taxon>
        <taxon>Scleractinia</taxon>
        <taxon>Fungiina</taxon>
        <taxon>Poritidae</taxon>
        <taxon>Porites</taxon>
    </lineage>
</organism>
<reference evidence="2 3" key="1">
    <citation type="submission" date="2022-05" db="EMBL/GenBank/DDBJ databases">
        <authorList>
            <consortium name="Genoscope - CEA"/>
            <person name="William W."/>
        </authorList>
    </citation>
    <scope>NUCLEOTIDE SEQUENCE [LARGE SCALE GENOMIC DNA]</scope>
</reference>
<protein>
    <submittedName>
        <fullName evidence="2">Uncharacterized protein</fullName>
    </submittedName>
</protein>
<keyword evidence="1" id="KW-0472">Membrane</keyword>
<comment type="caution">
    <text evidence="2">The sequence shown here is derived from an EMBL/GenBank/DDBJ whole genome shotgun (WGS) entry which is preliminary data.</text>
</comment>
<keyword evidence="1" id="KW-1133">Transmembrane helix</keyword>
<proteinExistence type="predicted"/>